<dbReference type="CDD" id="cd06986">
    <property type="entry name" value="cupin_MmsR-like_N"/>
    <property type="match status" value="1"/>
</dbReference>
<dbReference type="PROSITE" id="PS00041">
    <property type="entry name" value="HTH_ARAC_FAMILY_1"/>
    <property type="match status" value="1"/>
</dbReference>
<protein>
    <submittedName>
        <fullName evidence="5">AraC family transcriptional regulator</fullName>
    </submittedName>
</protein>
<dbReference type="PRINTS" id="PR00032">
    <property type="entry name" value="HTHARAC"/>
</dbReference>
<dbReference type="Gene3D" id="2.60.120.280">
    <property type="entry name" value="Regulatory protein AraC"/>
    <property type="match status" value="1"/>
</dbReference>
<dbReference type="SMART" id="SM00342">
    <property type="entry name" value="HTH_ARAC"/>
    <property type="match status" value="1"/>
</dbReference>
<evidence type="ECO:0000256" key="1">
    <source>
        <dbReference type="ARBA" id="ARBA00023015"/>
    </source>
</evidence>
<dbReference type="OrthoDB" id="9813413at2"/>
<proteinExistence type="predicted"/>
<dbReference type="GO" id="GO:0043565">
    <property type="term" value="F:sequence-specific DNA binding"/>
    <property type="evidence" value="ECO:0007669"/>
    <property type="project" value="InterPro"/>
</dbReference>
<dbReference type="Pfam" id="PF02311">
    <property type="entry name" value="AraC_binding"/>
    <property type="match status" value="1"/>
</dbReference>
<dbReference type="AlphaFoldDB" id="A0A419W632"/>
<keyword evidence="1" id="KW-0805">Transcription regulation</keyword>
<keyword evidence="3" id="KW-0804">Transcription</keyword>
<dbReference type="GO" id="GO:0003700">
    <property type="term" value="F:DNA-binding transcription factor activity"/>
    <property type="evidence" value="ECO:0007669"/>
    <property type="project" value="InterPro"/>
</dbReference>
<dbReference type="InterPro" id="IPR020449">
    <property type="entry name" value="Tscrpt_reg_AraC-type_HTH"/>
</dbReference>
<name>A0A419W632_9BACT</name>
<dbReference type="SUPFAM" id="SSF51215">
    <property type="entry name" value="Regulatory protein AraC"/>
    <property type="match status" value="1"/>
</dbReference>
<dbReference type="SUPFAM" id="SSF46689">
    <property type="entry name" value="Homeodomain-like"/>
    <property type="match status" value="2"/>
</dbReference>
<dbReference type="InterPro" id="IPR018060">
    <property type="entry name" value="HTH_AraC"/>
</dbReference>
<sequence>MKKQDGFPGQQSYVIPERIVDQLKISPLCNDIYLTDIGYYPEARHHFRERPTGSDQTILIYNVEGTGNIIVGNQKMQLPADHFFIIPEGVPHAYSADANNPWSIYWIHFAGPKARHLGKPGLQAIPVPRSSNSRTSERLELFNELFYILERGHSFENLEYISQSLPRLIASFTYLTQFRSINEQFSKDPVSQSINFMLENINRKFKLDELASAVKLSASHYSRLFLYRTGHSPIDYFIQLKIQRACRLLDSDDRSIADIARDIGFDDQFYFSRQFKKVMGLSPREYRKR</sequence>
<dbReference type="PANTHER" id="PTHR43280:SF30">
    <property type="entry name" value="MMSAB OPERON REGULATORY PROTEIN"/>
    <property type="match status" value="1"/>
</dbReference>
<evidence type="ECO:0000256" key="2">
    <source>
        <dbReference type="ARBA" id="ARBA00023125"/>
    </source>
</evidence>
<comment type="caution">
    <text evidence="5">The sequence shown here is derived from an EMBL/GenBank/DDBJ whole genome shotgun (WGS) entry which is preliminary data.</text>
</comment>
<dbReference type="PROSITE" id="PS01124">
    <property type="entry name" value="HTH_ARAC_FAMILY_2"/>
    <property type="match status" value="1"/>
</dbReference>
<keyword evidence="6" id="KW-1185">Reference proteome</keyword>
<dbReference type="InterPro" id="IPR037923">
    <property type="entry name" value="HTH-like"/>
</dbReference>
<accession>A0A419W632</accession>
<dbReference type="Proteomes" id="UP000283387">
    <property type="component" value="Unassembled WGS sequence"/>
</dbReference>
<dbReference type="PANTHER" id="PTHR43280">
    <property type="entry name" value="ARAC-FAMILY TRANSCRIPTIONAL REGULATOR"/>
    <property type="match status" value="1"/>
</dbReference>
<dbReference type="EMBL" id="RAPN01000001">
    <property type="protein sequence ID" value="RKD90921.1"/>
    <property type="molecule type" value="Genomic_DNA"/>
</dbReference>
<evidence type="ECO:0000259" key="4">
    <source>
        <dbReference type="PROSITE" id="PS01124"/>
    </source>
</evidence>
<feature type="domain" description="HTH araC/xylS-type" evidence="4">
    <location>
        <begin position="191"/>
        <end position="289"/>
    </location>
</feature>
<dbReference type="InterPro" id="IPR018062">
    <property type="entry name" value="HTH_AraC-typ_CS"/>
</dbReference>
<evidence type="ECO:0000313" key="5">
    <source>
        <dbReference type="EMBL" id="RKD90921.1"/>
    </source>
</evidence>
<dbReference type="Pfam" id="PF12833">
    <property type="entry name" value="HTH_18"/>
    <property type="match status" value="1"/>
</dbReference>
<evidence type="ECO:0000313" key="6">
    <source>
        <dbReference type="Proteomes" id="UP000283387"/>
    </source>
</evidence>
<gene>
    <name evidence="5" type="ORF">BC643_1266</name>
</gene>
<dbReference type="InterPro" id="IPR009057">
    <property type="entry name" value="Homeodomain-like_sf"/>
</dbReference>
<evidence type="ECO:0000256" key="3">
    <source>
        <dbReference type="ARBA" id="ARBA00023163"/>
    </source>
</evidence>
<dbReference type="RefSeq" id="WP_120272277.1">
    <property type="nucleotide sequence ID" value="NZ_RAPN01000001.1"/>
</dbReference>
<organism evidence="5 6">
    <name type="scientific">Mangrovibacterium diazotrophicum</name>
    <dbReference type="NCBI Taxonomy" id="1261403"/>
    <lineage>
        <taxon>Bacteria</taxon>
        <taxon>Pseudomonadati</taxon>
        <taxon>Bacteroidota</taxon>
        <taxon>Bacteroidia</taxon>
        <taxon>Marinilabiliales</taxon>
        <taxon>Prolixibacteraceae</taxon>
        <taxon>Mangrovibacterium</taxon>
    </lineage>
</organism>
<dbReference type="InterPro" id="IPR003313">
    <property type="entry name" value="AraC-bd"/>
</dbReference>
<keyword evidence="2" id="KW-0238">DNA-binding</keyword>
<reference evidence="5 6" key="1">
    <citation type="submission" date="2018-09" db="EMBL/GenBank/DDBJ databases">
        <title>Genomic Encyclopedia of Archaeal and Bacterial Type Strains, Phase II (KMG-II): from individual species to whole genera.</title>
        <authorList>
            <person name="Goeker M."/>
        </authorList>
    </citation>
    <scope>NUCLEOTIDE SEQUENCE [LARGE SCALE GENOMIC DNA]</scope>
    <source>
        <strain evidence="5 6">DSM 27148</strain>
    </source>
</reference>
<dbReference type="Gene3D" id="1.10.10.60">
    <property type="entry name" value="Homeodomain-like"/>
    <property type="match status" value="2"/>
</dbReference>